<keyword evidence="3" id="KW-1185">Reference proteome</keyword>
<accession>A0A3S5AF13</accession>
<protein>
    <submittedName>
        <fullName evidence="2">Uncharacterized protein</fullName>
    </submittedName>
</protein>
<feature type="region of interest" description="Disordered" evidence="1">
    <location>
        <begin position="1"/>
        <end position="26"/>
    </location>
</feature>
<proteinExistence type="predicted"/>
<dbReference type="AlphaFoldDB" id="A0A3S5AF13"/>
<name>A0A3S5AF13_9PLAT</name>
<sequence length="188" mass="20827">MSASESSEVRIFTKPGASPHLDGTRAPSWRRRSFEYLSTASSDQTVSLQPDGGVSMTCAIWPGFCDSVGWYQHSCTHLEASVSLALLQTRPDTIARGRPTRASLRSRKRGEKCHRRVLMLSDNSAVRSMESQAFHALLPRLICFLSMHPVIFYGRSTLSKSLSFCRPAHPSLHRSIEALRLHDAGVTG</sequence>
<gene>
    <name evidence="2" type="ORF">PXEA_LOCUS28823</name>
</gene>
<evidence type="ECO:0000313" key="3">
    <source>
        <dbReference type="Proteomes" id="UP000784294"/>
    </source>
</evidence>
<organism evidence="2 3">
    <name type="scientific">Protopolystoma xenopodis</name>
    <dbReference type="NCBI Taxonomy" id="117903"/>
    <lineage>
        <taxon>Eukaryota</taxon>
        <taxon>Metazoa</taxon>
        <taxon>Spiralia</taxon>
        <taxon>Lophotrochozoa</taxon>
        <taxon>Platyhelminthes</taxon>
        <taxon>Monogenea</taxon>
        <taxon>Polyopisthocotylea</taxon>
        <taxon>Polystomatidea</taxon>
        <taxon>Polystomatidae</taxon>
        <taxon>Protopolystoma</taxon>
    </lineage>
</organism>
<evidence type="ECO:0000313" key="2">
    <source>
        <dbReference type="EMBL" id="VEL35383.1"/>
    </source>
</evidence>
<evidence type="ECO:0000256" key="1">
    <source>
        <dbReference type="SAM" id="MobiDB-lite"/>
    </source>
</evidence>
<reference evidence="2" key="1">
    <citation type="submission" date="2018-11" db="EMBL/GenBank/DDBJ databases">
        <authorList>
            <consortium name="Pathogen Informatics"/>
        </authorList>
    </citation>
    <scope>NUCLEOTIDE SEQUENCE</scope>
</reference>
<dbReference type="Proteomes" id="UP000784294">
    <property type="component" value="Unassembled WGS sequence"/>
</dbReference>
<dbReference type="EMBL" id="CAAALY010249705">
    <property type="protein sequence ID" value="VEL35383.1"/>
    <property type="molecule type" value="Genomic_DNA"/>
</dbReference>
<comment type="caution">
    <text evidence="2">The sequence shown here is derived from an EMBL/GenBank/DDBJ whole genome shotgun (WGS) entry which is preliminary data.</text>
</comment>